<proteinExistence type="predicted"/>
<reference evidence="3" key="2">
    <citation type="submission" date="2014-05" db="EMBL/GenBank/DDBJ databases">
        <title>The genome and life-stage specific transcriptomes of Globodera pallida elucidate key aspects of plant parasitism by a cyst nematode.</title>
        <authorList>
            <person name="Cotton J.A."/>
            <person name="Lilley C.J."/>
            <person name="Jones L.M."/>
            <person name="Kikuchi T."/>
            <person name="Reid A.J."/>
            <person name="Thorpe P."/>
            <person name="Tsai I.J."/>
            <person name="Beasley H."/>
            <person name="Blok V."/>
            <person name="Cock P.J.A."/>
            <person name="Van den Akker S.E."/>
            <person name="Holroyd N."/>
            <person name="Hunt M."/>
            <person name="Mantelin S."/>
            <person name="Naghra H."/>
            <person name="Pain A."/>
            <person name="Palomares-Rius J.E."/>
            <person name="Zarowiecki M."/>
            <person name="Berriman M."/>
            <person name="Jones J.T."/>
            <person name="Urwin P.E."/>
        </authorList>
    </citation>
    <scope>NUCLEOTIDE SEQUENCE [LARGE SCALE GENOMIC DNA]</scope>
    <source>
        <strain evidence="3">Lindley</strain>
    </source>
</reference>
<sequence length="207" mass="22646">MFSRSTLTYVLAMACILPIALAELDGIACGESRDKGNNECGGPGGRRFYYDANTKRCQPFAYEGCAGNDNRFDSMAQCRQKCANFEPAQGNAGGGEEGHHMVLPVPKCSGNVRAAVDAADARVIECPEGKCPEGYKCEGKNCCPAAKEIVCNIEYDTGRYAFQGSHTPRYFYKKEVDNCLLFTYYGALGNANNFETYTDCVKYCKKA</sequence>
<dbReference type="PROSITE" id="PS50279">
    <property type="entry name" value="BPTI_KUNITZ_2"/>
    <property type="match status" value="2"/>
</dbReference>
<dbReference type="PANTHER" id="PTHR46339">
    <property type="entry name" value="PROTEIN CBG15282-RELATED"/>
    <property type="match status" value="1"/>
</dbReference>
<dbReference type="InterPro" id="IPR053014">
    <property type="entry name" value="Cuticle_assoc_divergent"/>
</dbReference>
<evidence type="ECO:0000259" key="2">
    <source>
        <dbReference type="PROSITE" id="PS50279"/>
    </source>
</evidence>
<protein>
    <submittedName>
        <fullName evidence="4">Kunitz/Bovine pancreatic trypsin inhibitor domain protein</fullName>
    </submittedName>
</protein>
<dbReference type="GO" id="GO:0004867">
    <property type="term" value="F:serine-type endopeptidase inhibitor activity"/>
    <property type="evidence" value="ECO:0007669"/>
    <property type="project" value="InterPro"/>
</dbReference>
<feature type="domain" description="BPTI/Kunitz inhibitor" evidence="2">
    <location>
        <begin position="29"/>
        <end position="82"/>
    </location>
</feature>
<dbReference type="PROSITE" id="PS00280">
    <property type="entry name" value="BPTI_KUNITZ_1"/>
    <property type="match status" value="1"/>
</dbReference>
<feature type="domain" description="BPTI/Kunitz inhibitor" evidence="2">
    <location>
        <begin position="151"/>
        <end position="204"/>
    </location>
</feature>
<dbReference type="SUPFAM" id="SSF57362">
    <property type="entry name" value="BPTI-like"/>
    <property type="match status" value="2"/>
</dbReference>
<reference evidence="3" key="1">
    <citation type="submission" date="2013-12" db="EMBL/GenBank/DDBJ databases">
        <authorList>
            <person name="Aslett M."/>
        </authorList>
    </citation>
    <scope>NUCLEOTIDE SEQUENCE [LARGE SCALE GENOMIC DNA]</scope>
    <source>
        <strain evidence="3">Lindley</strain>
    </source>
</reference>
<organism evidence="3 4">
    <name type="scientific">Globodera pallida</name>
    <name type="common">Potato cyst nematode worm</name>
    <name type="synonym">Heterodera pallida</name>
    <dbReference type="NCBI Taxonomy" id="36090"/>
    <lineage>
        <taxon>Eukaryota</taxon>
        <taxon>Metazoa</taxon>
        <taxon>Ecdysozoa</taxon>
        <taxon>Nematoda</taxon>
        <taxon>Chromadorea</taxon>
        <taxon>Rhabditida</taxon>
        <taxon>Tylenchina</taxon>
        <taxon>Tylenchomorpha</taxon>
        <taxon>Tylenchoidea</taxon>
        <taxon>Heteroderidae</taxon>
        <taxon>Heteroderinae</taxon>
        <taxon>Globodera</taxon>
    </lineage>
</organism>
<dbReference type="InterPro" id="IPR002223">
    <property type="entry name" value="Kunitz_BPTI"/>
</dbReference>
<evidence type="ECO:0000313" key="4">
    <source>
        <dbReference type="WBParaSite" id="GPLIN_001111800"/>
    </source>
</evidence>
<reference evidence="4" key="3">
    <citation type="submission" date="2016-06" db="UniProtKB">
        <authorList>
            <consortium name="WormBaseParasite"/>
        </authorList>
    </citation>
    <scope>IDENTIFICATION</scope>
</reference>
<dbReference type="WBParaSite" id="GPLIN_001111800">
    <property type="protein sequence ID" value="GPLIN_001111800"/>
    <property type="gene ID" value="GPLIN_001111800"/>
</dbReference>
<dbReference type="PRINTS" id="PR00759">
    <property type="entry name" value="BASICPTASE"/>
</dbReference>
<keyword evidence="3" id="KW-1185">Reference proteome</keyword>
<dbReference type="InterPro" id="IPR020901">
    <property type="entry name" value="Prtase_inh_Kunz-CS"/>
</dbReference>
<evidence type="ECO:0000256" key="1">
    <source>
        <dbReference type="SAM" id="SignalP"/>
    </source>
</evidence>
<dbReference type="OrthoDB" id="5950222at2759"/>
<dbReference type="SMART" id="SM00131">
    <property type="entry name" value="KU"/>
    <property type="match status" value="2"/>
</dbReference>
<dbReference type="Pfam" id="PF00014">
    <property type="entry name" value="Kunitz_BPTI"/>
    <property type="match status" value="2"/>
</dbReference>
<dbReference type="AlphaFoldDB" id="A0A183CE14"/>
<dbReference type="CDD" id="cd00109">
    <property type="entry name" value="Kunitz-type"/>
    <property type="match status" value="1"/>
</dbReference>
<evidence type="ECO:0000313" key="3">
    <source>
        <dbReference type="Proteomes" id="UP000050741"/>
    </source>
</evidence>
<keyword evidence="1" id="KW-0732">Signal</keyword>
<dbReference type="Proteomes" id="UP000050741">
    <property type="component" value="Unassembled WGS sequence"/>
</dbReference>
<dbReference type="PROSITE" id="PS51257">
    <property type="entry name" value="PROKAR_LIPOPROTEIN"/>
    <property type="match status" value="1"/>
</dbReference>
<feature type="chain" id="PRO_5008147468" evidence="1">
    <location>
        <begin position="23"/>
        <end position="207"/>
    </location>
</feature>
<dbReference type="Gene3D" id="4.10.410.10">
    <property type="entry name" value="Pancreatic trypsin inhibitor Kunitz domain"/>
    <property type="match status" value="2"/>
</dbReference>
<accession>A0A183CE14</accession>
<feature type="signal peptide" evidence="1">
    <location>
        <begin position="1"/>
        <end position="22"/>
    </location>
</feature>
<name>A0A183CE14_GLOPA</name>
<dbReference type="InterPro" id="IPR036880">
    <property type="entry name" value="Kunitz_BPTI_sf"/>
</dbReference>